<dbReference type="GO" id="GO:0004519">
    <property type="term" value="F:endonuclease activity"/>
    <property type="evidence" value="ECO:0007669"/>
    <property type="project" value="UniProtKB-KW"/>
</dbReference>
<proteinExistence type="inferred from homology"/>
<dbReference type="InterPro" id="IPR002711">
    <property type="entry name" value="HNH"/>
</dbReference>
<gene>
    <name evidence="6" type="ORF">JW646_02355</name>
</gene>
<feature type="domain" description="HNH nuclease" evidence="5">
    <location>
        <begin position="67"/>
        <end position="123"/>
    </location>
</feature>
<evidence type="ECO:0000256" key="1">
    <source>
        <dbReference type="ARBA" id="ARBA00022722"/>
    </source>
</evidence>
<dbReference type="GO" id="GO:0008270">
    <property type="term" value="F:zinc ion binding"/>
    <property type="evidence" value="ECO:0007669"/>
    <property type="project" value="InterPro"/>
</dbReference>
<dbReference type="GO" id="GO:0003676">
    <property type="term" value="F:nucleic acid binding"/>
    <property type="evidence" value="ECO:0007669"/>
    <property type="project" value="InterPro"/>
</dbReference>
<sequence length="159" mass="19279">MLMELCQRCGTKIAYRTKYCDRCKTKEDEERVQEHKIRSKKYNLDRYIKDKANESYRLFYTTQLWKNKRAEILIRDSHECQMCKALCKYKPATDVHHILSLRDNYDKRLENNNLISLCHECHYNIVHALDLNNKSKIEKYINQKINSDKFIKKLLEIEN</sequence>
<dbReference type="RefSeq" id="WP_228416449.1">
    <property type="nucleotide sequence ID" value="NZ_CP081135.1"/>
</dbReference>
<comment type="similarity">
    <text evidence="3">Belongs to the HNH nuclease family.</text>
</comment>
<organism evidence="6 7">
    <name type="scientific">Terrisporobacter hibernicus</name>
    <dbReference type="NCBI Taxonomy" id="2813371"/>
    <lineage>
        <taxon>Bacteria</taxon>
        <taxon>Bacillati</taxon>
        <taxon>Bacillota</taxon>
        <taxon>Clostridia</taxon>
        <taxon>Peptostreptococcales</taxon>
        <taxon>Peptostreptococcaceae</taxon>
        <taxon>Terrisporobacter</taxon>
    </lineage>
</organism>
<dbReference type="Pfam" id="PF01844">
    <property type="entry name" value="HNH"/>
    <property type="match status" value="1"/>
</dbReference>
<reference evidence="6 7" key="1">
    <citation type="journal article" date="2023" name="Int. J. Syst. Evol. Microbiol.">
        <title>Terrisporobacter hibernicus sp. nov., isolated from bovine faeces in Northern Ireland.</title>
        <authorList>
            <person name="Mitchell M."/>
            <person name="Nguyen S.V."/>
            <person name="Connor M."/>
            <person name="Fairley D.J."/>
            <person name="Donoghue O."/>
            <person name="Marshall H."/>
            <person name="Koolman L."/>
            <person name="McMullan G."/>
            <person name="Schaffer K.E."/>
            <person name="McGrath J.W."/>
            <person name="Fanning S."/>
        </authorList>
    </citation>
    <scope>NUCLEOTIDE SEQUENCE [LARGE SCALE GENOMIC DNA]</scope>
    <source>
        <strain evidence="6 7">MCA3</strain>
    </source>
</reference>
<dbReference type="KEGG" id="tem:JW646_02355"/>
<name>A0AAX2ZGG1_9FIRM</name>
<evidence type="ECO:0000259" key="5">
    <source>
        <dbReference type="SMART" id="SM00507"/>
    </source>
</evidence>
<evidence type="ECO:0000313" key="6">
    <source>
        <dbReference type="EMBL" id="UEL48317.1"/>
    </source>
</evidence>
<protein>
    <recommendedName>
        <fullName evidence="4">Putative HNH nuclease YajD</fullName>
    </recommendedName>
</protein>
<keyword evidence="2" id="KW-0378">Hydrolase</keyword>
<keyword evidence="6" id="KW-0255">Endonuclease</keyword>
<dbReference type="GO" id="GO:0005829">
    <property type="term" value="C:cytosol"/>
    <property type="evidence" value="ECO:0007669"/>
    <property type="project" value="TreeGrafter"/>
</dbReference>
<dbReference type="PANTHER" id="PTHR41286">
    <property type="entry name" value="HNH NUCLEASE YAJD-RELATED"/>
    <property type="match status" value="1"/>
</dbReference>
<evidence type="ECO:0000256" key="2">
    <source>
        <dbReference type="ARBA" id="ARBA00022801"/>
    </source>
</evidence>
<dbReference type="Proteomes" id="UP001198983">
    <property type="component" value="Chromosome"/>
</dbReference>
<dbReference type="AlphaFoldDB" id="A0AAX2ZGG1"/>
<evidence type="ECO:0000313" key="7">
    <source>
        <dbReference type="Proteomes" id="UP001198983"/>
    </source>
</evidence>
<dbReference type="EMBL" id="CP081135">
    <property type="protein sequence ID" value="UEL48317.1"/>
    <property type="molecule type" value="Genomic_DNA"/>
</dbReference>
<accession>A0AAX2ZGG1</accession>
<keyword evidence="1" id="KW-0540">Nuclease</keyword>
<evidence type="ECO:0000256" key="4">
    <source>
        <dbReference type="ARBA" id="ARBA00040194"/>
    </source>
</evidence>
<keyword evidence="7" id="KW-1185">Reference proteome</keyword>
<dbReference type="PANTHER" id="PTHR41286:SF1">
    <property type="entry name" value="HNH NUCLEASE YAJD-RELATED"/>
    <property type="match status" value="1"/>
</dbReference>
<dbReference type="SMART" id="SM00507">
    <property type="entry name" value="HNHc"/>
    <property type="match status" value="1"/>
</dbReference>
<dbReference type="InterPro" id="IPR003615">
    <property type="entry name" value="HNH_nuc"/>
</dbReference>
<evidence type="ECO:0000256" key="3">
    <source>
        <dbReference type="ARBA" id="ARBA00038412"/>
    </source>
</evidence>
<dbReference type="GO" id="GO:0016787">
    <property type="term" value="F:hydrolase activity"/>
    <property type="evidence" value="ECO:0007669"/>
    <property type="project" value="UniProtKB-KW"/>
</dbReference>